<dbReference type="SUPFAM" id="SSF55821">
    <property type="entry name" value="YrdC/RibB"/>
    <property type="match status" value="1"/>
</dbReference>
<protein>
    <submittedName>
        <fullName evidence="2">Threonylcarbamoyl-AMP synthase</fullName>
    </submittedName>
</protein>
<evidence type="ECO:0000313" key="2">
    <source>
        <dbReference type="EMBL" id="HGB13773.1"/>
    </source>
</evidence>
<dbReference type="Gene3D" id="3.90.870.10">
    <property type="entry name" value="DHBP synthase"/>
    <property type="match status" value="1"/>
</dbReference>
<proteinExistence type="predicted"/>
<dbReference type="PANTHER" id="PTHR42828:SF3">
    <property type="entry name" value="THREONYLCARBAMOYL-AMP SYNTHASE"/>
    <property type="match status" value="1"/>
</dbReference>
<name>A0A7C3WKD0_9BACT</name>
<dbReference type="NCBIfam" id="TIGR00057">
    <property type="entry name" value="L-threonylcarbamoyladenylate synthase"/>
    <property type="match status" value="1"/>
</dbReference>
<dbReference type="InterPro" id="IPR017945">
    <property type="entry name" value="DHBP_synth_RibB-like_a/b_dom"/>
</dbReference>
<comment type="caution">
    <text evidence="2">The sequence shown here is derived from an EMBL/GenBank/DDBJ whole genome shotgun (WGS) entry which is preliminary data.</text>
</comment>
<accession>A0A7C3WKD0</accession>
<dbReference type="AlphaFoldDB" id="A0A7C3WKD0"/>
<gene>
    <name evidence="2" type="ORF">ENV62_00835</name>
</gene>
<feature type="domain" description="YrdC-like" evidence="1">
    <location>
        <begin position="18"/>
        <end position="202"/>
    </location>
</feature>
<dbReference type="InterPro" id="IPR052532">
    <property type="entry name" value="SUA5_domain"/>
</dbReference>
<evidence type="ECO:0000259" key="1">
    <source>
        <dbReference type="PROSITE" id="PS51163"/>
    </source>
</evidence>
<dbReference type="PROSITE" id="PS51163">
    <property type="entry name" value="YRDC"/>
    <property type="match status" value="1"/>
</dbReference>
<dbReference type="EMBL" id="DTHB01000014">
    <property type="protein sequence ID" value="HGB13773.1"/>
    <property type="molecule type" value="Genomic_DNA"/>
</dbReference>
<reference evidence="2" key="1">
    <citation type="journal article" date="2020" name="mSystems">
        <title>Genome- and Community-Level Interaction Insights into Carbon Utilization and Element Cycling Functions of Hydrothermarchaeota in Hydrothermal Sediment.</title>
        <authorList>
            <person name="Zhou Z."/>
            <person name="Liu Y."/>
            <person name="Xu W."/>
            <person name="Pan J."/>
            <person name="Luo Z.H."/>
            <person name="Li M."/>
        </authorList>
    </citation>
    <scope>NUCLEOTIDE SEQUENCE [LARGE SCALE GENOMIC DNA]</scope>
    <source>
        <strain evidence="2">SpSt-776</strain>
    </source>
</reference>
<dbReference type="PANTHER" id="PTHR42828">
    <property type="entry name" value="DHBP SYNTHASE RIBB-LIKE ALPHA/BETA DOMAIN-CONTAINING PROTEIN"/>
    <property type="match status" value="1"/>
</dbReference>
<sequence>MKAKIPTILKINPENPPERLLRQVVAALEAGELIGYPTDTGYALGCDLYNTKGIARLYQIKRRPLSKPFSFICADLKNISEYARVGNYAYKTMKRLLPGPYTFILEASRQVPKILQTRRNTVGIRVPNHPIALGLIRLLGHPIISTGANLAGSLAESDPYNIAEMFKGQLALVIDAGIILPAPSSVISLIDDVPEVIRAGQGDVSAFA</sequence>
<dbReference type="GO" id="GO:0003725">
    <property type="term" value="F:double-stranded RNA binding"/>
    <property type="evidence" value="ECO:0007669"/>
    <property type="project" value="InterPro"/>
</dbReference>
<organism evidence="2">
    <name type="scientific">Desulfobacca acetoxidans</name>
    <dbReference type="NCBI Taxonomy" id="60893"/>
    <lineage>
        <taxon>Bacteria</taxon>
        <taxon>Pseudomonadati</taxon>
        <taxon>Thermodesulfobacteriota</taxon>
        <taxon>Desulfobaccia</taxon>
        <taxon>Desulfobaccales</taxon>
        <taxon>Desulfobaccaceae</taxon>
        <taxon>Desulfobacca</taxon>
    </lineage>
</organism>
<dbReference type="InterPro" id="IPR006070">
    <property type="entry name" value="Sua5-like_dom"/>
</dbReference>
<dbReference type="Pfam" id="PF01300">
    <property type="entry name" value="Sua5_yciO_yrdC"/>
    <property type="match status" value="1"/>
</dbReference>